<proteinExistence type="predicted"/>
<dbReference type="AlphaFoldDB" id="A0A9P6J4M6"/>
<protein>
    <submittedName>
        <fullName evidence="1">Uncharacterized protein</fullName>
    </submittedName>
</protein>
<gene>
    <name evidence="1" type="ORF">BGZ70_007969</name>
</gene>
<accession>A0A9P6J4M6</accession>
<dbReference type="Proteomes" id="UP000738359">
    <property type="component" value="Unassembled WGS sequence"/>
</dbReference>
<comment type="caution">
    <text evidence="1">The sequence shown here is derived from an EMBL/GenBank/DDBJ whole genome shotgun (WGS) entry which is preliminary data.</text>
</comment>
<organism evidence="1 2">
    <name type="scientific">Mortierella alpina</name>
    <name type="common">Oleaginous fungus</name>
    <name type="synonym">Mortierella renispora</name>
    <dbReference type="NCBI Taxonomy" id="64518"/>
    <lineage>
        <taxon>Eukaryota</taxon>
        <taxon>Fungi</taxon>
        <taxon>Fungi incertae sedis</taxon>
        <taxon>Mucoromycota</taxon>
        <taxon>Mortierellomycotina</taxon>
        <taxon>Mortierellomycetes</taxon>
        <taxon>Mortierellales</taxon>
        <taxon>Mortierellaceae</taxon>
        <taxon>Mortierella</taxon>
    </lineage>
</organism>
<evidence type="ECO:0000313" key="1">
    <source>
        <dbReference type="EMBL" id="KAF9962699.1"/>
    </source>
</evidence>
<evidence type="ECO:0000313" key="2">
    <source>
        <dbReference type="Proteomes" id="UP000738359"/>
    </source>
</evidence>
<sequence length="89" mass="10119">MDTADKLSDEPYSPAHHDCIQLAGADAYLDACDCSVATGLRSLSLPPWRKNIHVDLRRRKAQQLKRMARQRNLTLAQHYAREYGANPEQ</sequence>
<keyword evidence="2" id="KW-1185">Reference proteome</keyword>
<name>A0A9P6J4M6_MORAP</name>
<dbReference type="OrthoDB" id="10391765at2759"/>
<dbReference type="EMBL" id="JAAAHY010000538">
    <property type="protein sequence ID" value="KAF9962699.1"/>
    <property type="molecule type" value="Genomic_DNA"/>
</dbReference>
<feature type="non-terminal residue" evidence="1">
    <location>
        <position position="89"/>
    </location>
</feature>
<reference evidence="1" key="1">
    <citation type="journal article" date="2020" name="Fungal Divers.">
        <title>Resolving the Mortierellaceae phylogeny through synthesis of multi-gene phylogenetics and phylogenomics.</title>
        <authorList>
            <person name="Vandepol N."/>
            <person name="Liber J."/>
            <person name="Desiro A."/>
            <person name="Na H."/>
            <person name="Kennedy M."/>
            <person name="Barry K."/>
            <person name="Grigoriev I.V."/>
            <person name="Miller A.N."/>
            <person name="O'Donnell K."/>
            <person name="Stajich J.E."/>
            <person name="Bonito G."/>
        </authorList>
    </citation>
    <scope>NUCLEOTIDE SEQUENCE</scope>
    <source>
        <strain evidence="1">CK1249</strain>
    </source>
</reference>